<evidence type="ECO:0000313" key="1">
    <source>
        <dbReference type="EMBL" id="MBB5378025.1"/>
    </source>
</evidence>
<protein>
    <submittedName>
        <fullName evidence="1">Uncharacterized protein</fullName>
    </submittedName>
</protein>
<dbReference type="EMBL" id="JACHFK010000010">
    <property type="protein sequence ID" value="MBB5378025.1"/>
    <property type="molecule type" value="Genomic_DNA"/>
</dbReference>
<name>A0A7W8KH50_9DEIO</name>
<gene>
    <name evidence="1" type="ORF">HNQ07_003526</name>
</gene>
<reference evidence="1 2" key="1">
    <citation type="submission" date="2020-08" db="EMBL/GenBank/DDBJ databases">
        <title>Genomic Encyclopedia of Type Strains, Phase IV (KMG-IV): sequencing the most valuable type-strain genomes for metagenomic binning, comparative biology and taxonomic classification.</title>
        <authorList>
            <person name="Goeker M."/>
        </authorList>
    </citation>
    <scope>NUCLEOTIDE SEQUENCE [LARGE SCALE GENOMIC DNA]</scope>
    <source>
        <strain evidence="1 2">DSM 27521</strain>
    </source>
</reference>
<comment type="caution">
    <text evidence="1">The sequence shown here is derived from an EMBL/GenBank/DDBJ whole genome shotgun (WGS) entry which is preliminary data.</text>
</comment>
<organism evidence="1 2">
    <name type="scientific">Deinococcus metalli</name>
    <dbReference type="NCBI Taxonomy" id="1141878"/>
    <lineage>
        <taxon>Bacteria</taxon>
        <taxon>Thermotogati</taxon>
        <taxon>Deinococcota</taxon>
        <taxon>Deinococci</taxon>
        <taxon>Deinococcales</taxon>
        <taxon>Deinococcaceae</taxon>
        <taxon>Deinococcus</taxon>
    </lineage>
</organism>
<accession>A0A7W8KH50</accession>
<dbReference type="AlphaFoldDB" id="A0A7W8KH50"/>
<proteinExistence type="predicted"/>
<evidence type="ECO:0000313" key="2">
    <source>
        <dbReference type="Proteomes" id="UP000539473"/>
    </source>
</evidence>
<sequence length="49" mass="5293">MVAVVSTISGQDGHTLCAVEVGKHGKVTSEPRCPRGKTRRWPLWMAGDS</sequence>
<dbReference type="Proteomes" id="UP000539473">
    <property type="component" value="Unassembled WGS sequence"/>
</dbReference>